<dbReference type="GO" id="GO:0030126">
    <property type="term" value="C:COPI vesicle coat"/>
    <property type="evidence" value="ECO:0007669"/>
    <property type="project" value="TreeGrafter"/>
</dbReference>
<dbReference type="GO" id="GO:0006891">
    <property type="term" value="P:intra-Golgi vesicle-mediated transport"/>
    <property type="evidence" value="ECO:0007669"/>
    <property type="project" value="TreeGrafter"/>
</dbReference>
<dbReference type="AlphaFoldDB" id="A0A0C9WQS1"/>
<dbReference type="PANTHER" id="PTHR10635:SF0">
    <property type="entry name" value="COATOMER SUBUNIT BETA"/>
    <property type="match status" value="1"/>
</dbReference>
<dbReference type="GO" id="GO:0006888">
    <property type="term" value="P:endoplasmic reticulum to Golgi vesicle-mediated transport"/>
    <property type="evidence" value="ECO:0007669"/>
    <property type="project" value="TreeGrafter"/>
</dbReference>
<organism evidence="1 2">
    <name type="scientific">Laccaria amethystina LaAM-08-1</name>
    <dbReference type="NCBI Taxonomy" id="1095629"/>
    <lineage>
        <taxon>Eukaryota</taxon>
        <taxon>Fungi</taxon>
        <taxon>Dikarya</taxon>
        <taxon>Basidiomycota</taxon>
        <taxon>Agaricomycotina</taxon>
        <taxon>Agaricomycetes</taxon>
        <taxon>Agaricomycetidae</taxon>
        <taxon>Agaricales</taxon>
        <taxon>Agaricineae</taxon>
        <taxon>Hydnangiaceae</taxon>
        <taxon>Laccaria</taxon>
    </lineage>
</organism>
<protein>
    <submittedName>
        <fullName evidence="1">Uncharacterized protein</fullName>
    </submittedName>
</protein>
<proteinExistence type="predicted"/>
<dbReference type="PANTHER" id="PTHR10635">
    <property type="entry name" value="COATOMER SUBUNIT BETA"/>
    <property type="match status" value="1"/>
</dbReference>
<dbReference type="HOGENOM" id="CLU_1695775_0_0_1"/>
<dbReference type="STRING" id="1095629.A0A0C9WQS1"/>
<reference evidence="2" key="2">
    <citation type="submission" date="2015-01" db="EMBL/GenBank/DDBJ databases">
        <title>Evolutionary Origins and Diversification of the Mycorrhizal Mutualists.</title>
        <authorList>
            <consortium name="DOE Joint Genome Institute"/>
            <consortium name="Mycorrhizal Genomics Consortium"/>
            <person name="Kohler A."/>
            <person name="Kuo A."/>
            <person name="Nagy L.G."/>
            <person name="Floudas D."/>
            <person name="Copeland A."/>
            <person name="Barry K.W."/>
            <person name="Cichocki N."/>
            <person name="Veneault-Fourrey C."/>
            <person name="LaButti K."/>
            <person name="Lindquist E.A."/>
            <person name="Lipzen A."/>
            <person name="Lundell T."/>
            <person name="Morin E."/>
            <person name="Murat C."/>
            <person name="Riley R."/>
            <person name="Ohm R."/>
            <person name="Sun H."/>
            <person name="Tunlid A."/>
            <person name="Henrissat B."/>
            <person name="Grigoriev I.V."/>
            <person name="Hibbett D.S."/>
            <person name="Martin F."/>
        </authorList>
    </citation>
    <scope>NUCLEOTIDE SEQUENCE [LARGE SCALE GENOMIC DNA]</scope>
    <source>
        <strain evidence="2">LaAM-08-1</strain>
    </source>
</reference>
<accession>A0A0C9WQS1</accession>
<keyword evidence="2" id="KW-1185">Reference proteome</keyword>
<dbReference type="EMBL" id="KN839284">
    <property type="protein sequence ID" value="KIJ90108.1"/>
    <property type="molecule type" value="Genomic_DNA"/>
</dbReference>
<reference evidence="1 2" key="1">
    <citation type="submission" date="2014-04" db="EMBL/GenBank/DDBJ databases">
        <authorList>
            <consortium name="DOE Joint Genome Institute"/>
            <person name="Kuo A."/>
            <person name="Kohler A."/>
            <person name="Nagy L.G."/>
            <person name="Floudas D."/>
            <person name="Copeland A."/>
            <person name="Barry K.W."/>
            <person name="Cichocki N."/>
            <person name="Veneault-Fourrey C."/>
            <person name="LaButti K."/>
            <person name="Lindquist E.A."/>
            <person name="Lipzen A."/>
            <person name="Lundell T."/>
            <person name="Morin E."/>
            <person name="Murat C."/>
            <person name="Sun H."/>
            <person name="Tunlid A."/>
            <person name="Henrissat B."/>
            <person name="Grigoriev I.V."/>
            <person name="Hibbett D.S."/>
            <person name="Martin F."/>
            <person name="Nordberg H.P."/>
            <person name="Cantor M.N."/>
            <person name="Hua S.X."/>
        </authorList>
    </citation>
    <scope>NUCLEOTIDE SEQUENCE [LARGE SCALE GENOMIC DNA]</scope>
    <source>
        <strain evidence="1 2">LaAM-08-1</strain>
    </source>
</reference>
<dbReference type="Proteomes" id="UP000054477">
    <property type="component" value="Unassembled WGS sequence"/>
</dbReference>
<dbReference type="InterPro" id="IPR016460">
    <property type="entry name" value="COPB1"/>
</dbReference>
<evidence type="ECO:0000313" key="2">
    <source>
        <dbReference type="Proteomes" id="UP000054477"/>
    </source>
</evidence>
<sequence>MAIKFSEVAASVDHALMDFLGDSNNPSALDLLVWATAARGKRKRRPQKKRILVPRTRNVVSFVREIVEKFPRLRATIYEKLISTLPEIKSGKVFRGVLWILGDYVESVANSVSVDGELGALDPLKDDLCEEGSMGGGGNMEEGVLTTDIACVSGA</sequence>
<name>A0A0C9WQS1_9AGAR</name>
<evidence type="ECO:0000313" key="1">
    <source>
        <dbReference type="EMBL" id="KIJ90108.1"/>
    </source>
</evidence>
<dbReference type="InterPro" id="IPR011989">
    <property type="entry name" value="ARM-like"/>
</dbReference>
<dbReference type="Gene3D" id="1.25.10.10">
    <property type="entry name" value="Leucine-rich Repeat Variant"/>
    <property type="match status" value="1"/>
</dbReference>
<gene>
    <name evidence="1" type="ORF">K443DRAFT_15516</name>
</gene>
<dbReference type="OrthoDB" id="2627597at2759"/>
<dbReference type="GO" id="GO:0006886">
    <property type="term" value="P:intracellular protein transport"/>
    <property type="evidence" value="ECO:0007669"/>
    <property type="project" value="InterPro"/>
</dbReference>